<protein>
    <submittedName>
        <fullName evidence="1">Uncharacterized protein</fullName>
    </submittedName>
</protein>
<comment type="caution">
    <text evidence="1">The sequence shown here is derived from an EMBL/GenBank/DDBJ whole genome shotgun (WGS) entry which is preliminary data.</text>
</comment>
<proteinExistence type="predicted"/>
<reference evidence="1 2" key="1">
    <citation type="submission" date="2020-08" db="EMBL/GenBank/DDBJ databases">
        <title>The genome sequence of Novosphingobium flavum 4Y4.</title>
        <authorList>
            <person name="Liu Y."/>
        </authorList>
    </citation>
    <scope>NUCLEOTIDE SEQUENCE [LARGE SCALE GENOMIC DNA]</scope>
    <source>
        <strain evidence="1 2">4Y4</strain>
    </source>
</reference>
<organism evidence="1 2">
    <name type="scientific">Novosphingobium aerophilum</name>
    <dbReference type="NCBI Taxonomy" id="2839843"/>
    <lineage>
        <taxon>Bacteria</taxon>
        <taxon>Pseudomonadati</taxon>
        <taxon>Pseudomonadota</taxon>
        <taxon>Alphaproteobacteria</taxon>
        <taxon>Sphingomonadales</taxon>
        <taxon>Sphingomonadaceae</taxon>
        <taxon>Novosphingobium</taxon>
    </lineage>
</organism>
<gene>
    <name evidence="1" type="ORF">H7F49_10830</name>
</gene>
<dbReference type="AlphaFoldDB" id="A0A7X1F894"/>
<keyword evidence="2" id="KW-1185">Reference proteome</keyword>
<dbReference type="EMBL" id="JACLAU010000016">
    <property type="protein sequence ID" value="MBC2652201.1"/>
    <property type="molecule type" value="Genomic_DNA"/>
</dbReference>
<dbReference type="Proteomes" id="UP000520156">
    <property type="component" value="Unassembled WGS sequence"/>
</dbReference>
<evidence type="ECO:0000313" key="1">
    <source>
        <dbReference type="EMBL" id="MBC2652201.1"/>
    </source>
</evidence>
<dbReference type="RefSeq" id="WP_185683621.1">
    <property type="nucleotide sequence ID" value="NZ_JACLAU010000016.1"/>
</dbReference>
<accession>A0A7X1F894</accession>
<sequence>MSIHFAASRRLPTSAVARHLSAPRSMQAVNDNYGQGARAVIDNPLLRATLEHFATHGLAAAALARTQAEDAFLSEDADSFRHWMAVCRLLDRRMAGRLGPRSND</sequence>
<name>A0A7X1F894_9SPHN</name>
<evidence type="ECO:0000313" key="2">
    <source>
        <dbReference type="Proteomes" id="UP000520156"/>
    </source>
</evidence>